<dbReference type="Pfam" id="PF10047">
    <property type="entry name" value="DUF2281"/>
    <property type="match status" value="1"/>
</dbReference>
<dbReference type="OrthoDB" id="8451054at2"/>
<accession>A0A1N6FDS3</accession>
<keyword evidence="3" id="KW-1185">Reference proteome</keyword>
<gene>
    <name evidence="2" type="ORF">SAMN05443662_1038</name>
</gene>
<dbReference type="InterPro" id="IPR018739">
    <property type="entry name" value="DUF2281"/>
</dbReference>
<dbReference type="Proteomes" id="UP000198461">
    <property type="component" value="Unassembled WGS sequence"/>
</dbReference>
<dbReference type="AlphaFoldDB" id="A0A1N6FDS3"/>
<evidence type="ECO:0000259" key="1">
    <source>
        <dbReference type="Pfam" id="PF10047"/>
    </source>
</evidence>
<dbReference type="EMBL" id="FSRE01000002">
    <property type="protein sequence ID" value="SIN93402.1"/>
    <property type="molecule type" value="Genomic_DNA"/>
</dbReference>
<evidence type="ECO:0000313" key="3">
    <source>
        <dbReference type="Proteomes" id="UP000198461"/>
    </source>
</evidence>
<evidence type="ECO:0000313" key="2">
    <source>
        <dbReference type="EMBL" id="SIN93402.1"/>
    </source>
</evidence>
<reference evidence="3" key="1">
    <citation type="submission" date="2016-11" db="EMBL/GenBank/DDBJ databases">
        <authorList>
            <person name="Varghese N."/>
            <person name="Submissions S."/>
        </authorList>
    </citation>
    <scope>NUCLEOTIDE SEQUENCE [LARGE SCALE GENOMIC DNA]</scope>
    <source>
        <strain evidence="3">DSM 17737</strain>
    </source>
</reference>
<name>A0A1N6FDS3_9GAMM</name>
<organism evidence="2 3">
    <name type="scientific">Sulfurivirga caldicuralii</name>
    <dbReference type="NCBI Taxonomy" id="364032"/>
    <lineage>
        <taxon>Bacteria</taxon>
        <taxon>Pseudomonadati</taxon>
        <taxon>Pseudomonadota</taxon>
        <taxon>Gammaproteobacteria</taxon>
        <taxon>Thiotrichales</taxon>
        <taxon>Piscirickettsiaceae</taxon>
        <taxon>Sulfurivirga</taxon>
    </lineage>
</organism>
<dbReference type="STRING" id="364032.SAMN05443662_1038"/>
<proteinExistence type="predicted"/>
<protein>
    <recommendedName>
        <fullName evidence="1">DUF2281 domain-containing protein</fullName>
    </recommendedName>
</protein>
<feature type="domain" description="DUF2281" evidence="1">
    <location>
        <begin position="7"/>
        <end position="43"/>
    </location>
</feature>
<sequence>MNTIQRITQEVQNMPEELAKEVLDFIEYLEFKYQLRTPEVESLKQAQLPIMEKIWDNPDNEVWDAL</sequence>
<dbReference type="RefSeq" id="WP_074201307.1">
    <property type="nucleotide sequence ID" value="NZ_FSRE01000002.1"/>
</dbReference>